<dbReference type="InterPro" id="IPR001711">
    <property type="entry name" value="PLipase_C_Pinositol-sp_Y"/>
</dbReference>
<dbReference type="EMBL" id="GHES01004161">
    <property type="protein sequence ID" value="MPA34720.1"/>
    <property type="molecule type" value="Transcribed_RNA"/>
</dbReference>
<comment type="cofactor">
    <cofactor evidence="2">
        <name>Ca(2+)</name>
        <dbReference type="ChEBI" id="CHEBI:29108"/>
    </cofactor>
</comment>
<keyword evidence="10" id="KW-0807">Transducer</keyword>
<dbReference type="SMART" id="SM00239">
    <property type="entry name" value="C2"/>
    <property type="match status" value="1"/>
</dbReference>
<dbReference type="InterPro" id="IPR011992">
    <property type="entry name" value="EF-hand-dom_pair"/>
</dbReference>
<dbReference type="InterPro" id="IPR015359">
    <property type="entry name" value="PLC_EF-hand-like"/>
</dbReference>
<evidence type="ECO:0000256" key="7">
    <source>
        <dbReference type="ARBA" id="ARBA00022963"/>
    </source>
</evidence>
<dbReference type="GO" id="GO:0048015">
    <property type="term" value="P:phosphatidylinositol-mediated signaling"/>
    <property type="evidence" value="ECO:0007669"/>
    <property type="project" value="TreeGrafter"/>
</dbReference>
<dbReference type="InterPro" id="IPR000008">
    <property type="entry name" value="C2_dom"/>
</dbReference>
<dbReference type="PROSITE" id="PS50007">
    <property type="entry name" value="PIPLC_X_DOMAIN"/>
    <property type="match status" value="1"/>
</dbReference>
<dbReference type="Pfam" id="PF00168">
    <property type="entry name" value="C2"/>
    <property type="match status" value="1"/>
</dbReference>
<feature type="compositionally biased region" description="Basic and acidic residues" evidence="12">
    <location>
        <begin position="293"/>
        <end position="304"/>
    </location>
</feature>
<comment type="catalytic activity">
    <reaction evidence="1 11">
        <text>a 1,2-diacyl-sn-glycero-3-phospho-(1D-myo-inositol-4,5-bisphosphate) + H2O = 1D-myo-inositol 1,4,5-trisphosphate + a 1,2-diacyl-sn-glycerol + H(+)</text>
        <dbReference type="Rhea" id="RHEA:33179"/>
        <dbReference type="ChEBI" id="CHEBI:15377"/>
        <dbReference type="ChEBI" id="CHEBI:15378"/>
        <dbReference type="ChEBI" id="CHEBI:17815"/>
        <dbReference type="ChEBI" id="CHEBI:58456"/>
        <dbReference type="ChEBI" id="CHEBI:203600"/>
        <dbReference type="EC" id="3.1.4.11"/>
    </reaction>
</comment>
<dbReference type="InterPro" id="IPR035892">
    <property type="entry name" value="C2_domain_sf"/>
</dbReference>
<evidence type="ECO:0000313" key="15">
    <source>
        <dbReference type="EMBL" id="MPA34720.1"/>
    </source>
</evidence>
<dbReference type="GO" id="GO:0006950">
    <property type="term" value="P:response to stress"/>
    <property type="evidence" value="ECO:0007669"/>
    <property type="project" value="UniProtKB-ARBA"/>
</dbReference>
<evidence type="ECO:0000256" key="9">
    <source>
        <dbReference type="ARBA" id="ARBA00023136"/>
    </source>
</evidence>
<evidence type="ECO:0000256" key="2">
    <source>
        <dbReference type="ARBA" id="ARBA00001913"/>
    </source>
</evidence>
<keyword evidence="5" id="KW-1003">Cell membrane</keyword>
<dbReference type="FunFam" id="1.10.238.10:FF:000254">
    <property type="entry name" value="Phosphoinositide phospholipase C"/>
    <property type="match status" value="1"/>
</dbReference>
<evidence type="ECO:0000256" key="6">
    <source>
        <dbReference type="ARBA" id="ARBA00022801"/>
    </source>
</evidence>
<dbReference type="GO" id="GO:0004435">
    <property type="term" value="F:phosphatidylinositol-4,5-bisphosphate phospholipase C activity"/>
    <property type="evidence" value="ECO:0007669"/>
    <property type="project" value="UniProtKB-EC"/>
</dbReference>
<evidence type="ECO:0000256" key="8">
    <source>
        <dbReference type="ARBA" id="ARBA00023098"/>
    </source>
</evidence>
<evidence type="ECO:0000256" key="12">
    <source>
        <dbReference type="SAM" id="MobiDB-lite"/>
    </source>
</evidence>
<dbReference type="PROSITE" id="PS50004">
    <property type="entry name" value="C2"/>
    <property type="match status" value="1"/>
</dbReference>
<dbReference type="FunFam" id="2.60.40.150:FF:000060">
    <property type="entry name" value="Phosphoinositide phospholipase C"/>
    <property type="match status" value="1"/>
</dbReference>
<keyword evidence="9" id="KW-0472">Membrane</keyword>
<dbReference type="SUPFAM" id="SSF47473">
    <property type="entry name" value="EF-hand"/>
    <property type="match status" value="1"/>
</dbReference>
<dbReference type="Gene3D" id="3.20.20.190">
    <property type="entry name" value="Phosphatidylinositol (PI) phosphodiesterase"/>
    <property type="match status" value="1"/>
</dbReference>
<dbReference type="SUPFAM" id="SSF49562">
    <property type="entry name" value="C2 domain (Calcium/lipid-binding domain, CaLB)"/>
    <property type="match status" value="1"/>
</dbReference>
<dbReference type="InterPro" id="IPR000909">
    <property type="entry name" value="PLipase_C_PInositol-sp_X_dom"/>
</dbReference>
<evidence type="ECO:0000256" key="1">
    <source>
        <dbReference type="ARBA" id="ARBA00001195"/>
    </source>
</evidence>
<keyword evidence="7 11" id="KW-0442">Lipid degradation</keyword>
<dbReference type="PANTHER" id="PTHR10336:SF204">
    <property type="entry name" value="PHOSPHOINOSITIDE PHOSPHOLIPASE C 4-RELATED"/>
    <property type="match status" value="1"/>
</dbReference>
<dbReference type="Gene3D" id="1.10.238.10">
    <property type="entry name" value="EF-hand"/>
    <property type="match status" value="1"/>
</dbReference>
<accession>A0A5B6YS77</accession>
<proteinExistence type="predicted"/>
<organism evidence="15">
    <name type="scientific">Davidia involucrata</name>
    <name type="common">Dove tree</name>
    <dbReference type="NCBI Taxonomy" id="16924"/>
    <lineage>
        <taxon>Eukaryota</taxon>
        <taxon>Viridiplantae</taxon>
        <taxon>Streptophyta</taxon>
        <taxon>Embryophyta</taxon>
        <taxon>Tracheophyta</taxon>
        <taxon>Spermatophyta</taxon>
        <taxon>Magnoliopsida</taxon>
        <taxon>eudicotyledons</taxon>
        <taxon>Gunneridae</taxon>
        <taxon>Pentapetalae</taxon>
        <taxon>asterids</taxon>
        <taxon>Cornales</taxon>
        <taxon>Nyssaceae</taxon>
        <taxon>Davidia</taxon>
    </lineage>
</organism>
<sequence>MGSYRICVCFTRKFRITEAEPPPDVKEAFKKYSEGGVHMTAEQLRRFLVEIQGESGATISDAERIVEQLLQKRHHIAKFTRHSLTLDDFHHYLFSADFNPPIGSQVHHDMSAPLSHYFIYTGHNSYLTGNQLSSDCSDVPIIKALKRGVRVIELDIWPNSTKDDVHVLHGRTLTTPVELIKCLKSIKEHAFSTSPYPVIITLEDHLTRDLQAKVAQMVTQTFEKMLFYPESECLKEFPSPEDLKYRIIISTKPPKEYLEAKSFKGNNSQKGKDSDEDVWGKEPSDVTADQESDDKSDSDKSDHNQDDEDNDDCVKSLHPAEGPAYKRLIAIHAGKPKGGLKEALKVESDKVRRLSLSEQALEKAAESHGMDVVRFTQKNFLRVYPKGTRFNSSNYKPLIGWMHGAQMVAFNMQGYGRLLWLMQGMFRSNGGCGYVKKPDLLMNMGPNNHVFDPKAKLWVKKILNVKVYMGDGWHLDFKQTHFDLYSPPDFYTRVGIAGVPADETMKKTKKKEDNWTPVWDEEFTFPLTVPELALLRIEVHEYDMSENDDFAGQICLPVTELREGIRAVPLFDRKGEKFNSVRLLMRFDFV</sequence>
<feature type="domain" description="C2" evidence="13">
    <location>
        <begin position="436"/>
        <end position="572"/>
    </location>
</feature>
<evidence type="ECO:0000259" key="14">
    <source>
        <dbReference type="PROSITE" id="PS50008"/>
    </source>
</evidence>
<feature type="domain" description="PI-PLC Y-box" evidence="14">
    <location>
        <begin position="355"/>
        <end position="441"/>
    </location>
</feature>
<name>A0A5B6YS77_DAVIN</name>
<gene>
    <name evidence="15" type="ORF">Din_004161</name>
</gene>
<dbReference type="SMART" id="SM00149">
    <property type="entry name" value="PLCYc"/>
    <property type="match status" value="1"/>
</dbReference>
<evidence type="ECO:0000256" key="4">
    <source>
        <dbReference type="ARBA" id="ARBA00012368"/>
    </source>
</evidence>
<dbReference type="GO" id="GO:0016042">
    <property type="term" value="P:lipid catabolic process"/>
    <property type="evidence" value="ECO:0007669"/>
    <property type="project" value="UniProtKB-KW"/>
</dbReference>
<evidence type="ECO:0000259" key="13">
    <source>
        <dbReference type="PROSITE" id="PS50004"/>
    </source>
</evidence>
<evidence type="ECO:0000256" key="10">
    <source>
        <dbReference type="ARBA" id="ARBA00023224"/>
    </source>
</evidence>
<evidence type="ECO:0000256" key="3">
    <source>
        <dbReference type="ARBA" id="ARBA00004202"/>
    </source>
</evidence>
<keyword evidence="6 11" id="KW-0378">Hydrolase</keyword>
<dbReference type="GO" id="GO:0051209">
    <property type="term" value="P:release of sequestered calcium ion into cytosol"/>
    <property type="evidence" value="ECO:0007669"/>
    <property type="project" value="TreeGrafter"/>
</dbReference>
<protein>
    <recommendedName>
        <fullName evidence="4 11">Phosphoinositide phospholipase C</fullName>
        <ecNumber evidence="4 11">3.1.4.11</ecNumber>
    </recommendedName>
</protein>
<evidence type="ECO:0000256" key="11">
    <source>
        <dbReference type="RuleBase" id="RU361133"/>
    </source>
</evidence>
<dbReference type="FunFam" id="3.20.20.190:FF:000035">
    <property type="entry name" value="Phosphoinositide phospholipase C"/>
    <property type="match status" value="1"/>
</dbReference>
<dbReference type="SMART" id="SM00148">
    <property type="entry name" value="PLCXc"/>
    <property type="match status" value="1"/>
</dbReference>
<dbReference type="AlphaFoldDB" id="A0A5B6YS77"/>
<dbReference type="EC" id="3.1.4.11" evidence="4 11"/>
<dbReference type="CDD" id="cd00275">
    <property type="entry name" value="C2_PLC_like"/>
    <property type="match status" value="1"/>
</dbReference>
<comment type="subcellular location">
    <subcellularLocation>
        <location evidence="3">Cell membrane</location>
        <topology evidence="3">Peripheral membrane protein</topology>
    </subcellularLocation>
</comment>
<dbReference type="Gene3D" id="2.60.40.150">
    <property type="entry name" value="C2 domain"/>
    <property type="match status" value="1"/>
</dbReference>
<dbReference type="SUPFAM" id="SSF51695">
    <property type="entry name" value="PLC-like phosphodiesterases"/>
    <property type="match status" value="1"/>
</dbReference>
<dbReference type="Pfam" id="PF09279">
    <property type="entry name" value="EF-hand_like"/>
    <property type="match status" value="1"/>
</dbReference>
<dbReference type="Pfam" id="PF00387">
    <property type="entry name" value="PI-PLC-Y"/>
    <property type="match status" value="1"/>
</dbReference>
<keyword evidence="8 11" id="KW-0443">Lipid metabolism</keyword>
<dbReference type="GO" id="GO:0005886">
    <property type="term" value="C:plasma membrane"/>
    <property type="evidence" value="ECO:0007669"/>
    <property type="project" value="UniProtKB-SubCell"/>
</dbReference>
<feature type="region of interest" description="Disordered" evidence="12">
    <location>
        <begin position="260"/>
        <end position="317"/>
    </location>
</feature>
<evidence type="ECO:0000256" key="5">
    <source>
        <dbReference type="ARBA" id="ARBA00022475"/>
    </source>
</evidence>
<reference evidence="15" key="1">
    <citation type="submission" date="2019-08" db="EMBL/GenBank/DDBJ databases">
        <title>Reference gene set and small RNA set construction with multiple tissues from Davidia involucrata Baill.</title>
        <authorList>
            <person name="Yang H."/>
            <person name="Zhou C."/>
            <person name="Li G."/>
            <person name="Wang J."/>
            <person name="Gao P."/>
            <person name="Wang M."/>
            <person name="Wang R."/>
            <person name="Zhao Y."/>
        </authorList>
    </citation>
    <scope>NUCLEOTIDE SEQUENCE</scope>
    <source>
        <tissue evidence="15">Mixed with DoveR01_LX</tissue>
    </source>
</reference>
<dbReference type="InterPro" id="IPR001192">
    <property type="entry name" value="PI-PLC_fam"/>
</dbReference>
<dbReference type="InterPro" id="IPR017946">
    <property type="entry name" value="PLC-like_Pdiesterase_TIM-brl"/>
</dbReference>
<feature type="compositionally biased region" description="Basic and acidic residues" evidence="12">
    <location>
        <begin position="270"/>
        <end position="284"/>
    </location>
</feature>
<dbReference type="CDD" id="cd08599">
    <property type="entry name" value="PI-PLCc_plant"/>
    <property type="match status" value="1"/>
</dbReference>
<dbReference type="Pfam" id="PF00388">
    <property type="entry name" value="PI-PLC-X"/>
    <property type="match status" value="1"/>
</dbReference>
<dbReference type="PRINTS" id="PR00390">
    <property type="entry name" value="PHPHLIPASEC"/>
</dbReference>
<dbReference type="PANTHER" id="PTHR10336">
    <property type="entry name" value="PHOSPHOINOSITIDE-SPECIFIC PHOSPHOLIPASE C FAMILY PROTEIN"/>
    <property type="match status" value="1"/>
</dbReference>
<dbReference type="PROSITE" id="PS50008">
    <property type="entry name" value="PIPLC_Y_DOMAIN"/>
    <property type="match status" value="1"/>
</dbReference>